<dbReference type="AlphaFoldDB" id="A0A7J6MSV4"/>
<feature type="compositionally biased region" description="Basic residues" evidence="7">
    <location>
        <begin position="35"/>
        <end position="45"/>
    </location>
</feature>
<evidence type="ECO:0000259" key="8">
    <source>
        <dbReference type="PROSITE" id="PS50969"/>
    </source>
</evidence>
<dbReference type="Proteomes" id="UP000591131">
    <property type="component" value="Unassembled WGS sequence"/>
</dbReference>
<dbReference type="EMBL" id="JAAPAO010000071">
    <property type="protein sequence ID" value="KAF4674021.1"/>
    <property type="molecule type" value="Genomic_DNA"/>
</dbReference>
<dbReference type="PANTHER" id="PTHR23081:SF36">
    <property type="entry name" value="RNA POLYMERASE II SUBUNIT A C-TERMINAL DOMAIN PHOSPHATASE"/>
    <property type="match status" value="1"/>
</dbReference>
<feature type="compositionally biased region" description="Gly residues" evidence="7">
    <location>
        <begin position="1"/>
        <end position="11"/>
    </location>
</feature>
<dbReference type="InterPro" id="IPR036412">
    <property type="entry name" value="HAD-like_sf"/>
</dbReference>
<evidence type="ECO:0000256" key="3">
    <source>
        <dbReference type="ARBA" id="ARBA00022801"/>
    </source>
</evidence>
<evidence type="ECO:0000256" key="6">
    <source>
        <dbReference type="ARBA" id="ARBA00048336"/>
    </source>
</evidence>
<evidence type="ECO:0000256" key="4">
    <source>
        <dbReference type="ARBA" id="ARBA00023242"/>
    </source>
</evidence>
<dbReference type="EC" id="3.1.3.16" evidence="2"/>
<comment type="caution">
    <text evidence="9">The sequence shown here is derived from an EMBL/GenBank/DDBJ whole genome shotgun (WGS) entry which is preliminary data.</text>
</comment>
<evidence type="ECO:0000256" key="5">
    <source>
        <dbReference type="ARBA" id="ARBA00047761"/>
    </source>
</evidence>
<dbReference type="OrthoDB" id="10249888at2759"/>
<name>A0A7J6MSV4_PERCH</name>
<protein>
    <recommendedName>
        <fullName evidence="2">protein-serine/threonine phosphatase</fullName>
        <ecNumber evidence="2">3.1.3.16</ecNumber>
    </recommendedName>
</protein>
<dbReference type="Gene3D" id="3.40.50.1000">
    <property type="entry name" value="HAD superfamily/HAD-like"/>
    <property type="match status" value="1"/>
</dbReference>
<dbReference type="InterPro" id="IPR004274">
    <property type="entry name" value="FCP1_dom"/>
</dbReference>
<dbReference type="InterPro" id="IPR039189">
    <property type="entry name" value="Fcp1"/>
</dbReference>
<proteinExistence type="predicted"/>
<sequence>MLPGGDDTGGDGNERNNLISKWLLPSTDGDEHDGGRRRRRRRNRQHNPTGSHMSDREEEEEEDLISVLTNPTSVVERYATAFLGYDSLDLFRHPPDVNLFGQFDDTVPWWLTRLLEGRWDGRNINVSTITEIAVNRKSHYCSYSLKLGIAPSRELFLCTLHRSMSARPTSGGLMHSTSSSFGSALYRTSSMPFSSVPVPLDPNVYMNPETGERQVLLYRGEDSNWDLMYIKLRPGVRQLLTQCREIADLAIFSAASPDYVQFISRKLDPNGCLFDGRVYSSKELGIGFSKSTEVLPTGYDRIVIIDDSGPGIWNDVDADVCCFPSVPPYTFMRDHIADILNGIYPPDDDNFLIGELLPQLSSLSASSLS</sequence>
<dbReference type="GO" id="GO:0008420">
    <property type="term" value="F:RNA polymerase II CTD heptapeptide repeat phosphatase activity"/>
    <property type="evidence" value="ECO:0007669"/>
    <property type="project" value="InterPro"/>
</dbReference>
<dbReference type="GO" id="GO:0005634">
    <property type="term" value="C:nucleus"/>
    <property type="evidence" value="ECO:0007669"/>
    <property type="project" value="UniProtKB-SubCell"/>
</dbReference>
<evidence type="ECO:0000256" key="1">
    <source>
        <dbReference type="ARBA" id="ARBA00004123"/>
    </source>
</evidence>
<feature type="domain" description="FCP1 homology" evidence="8">
    <location>
        <begin position="189"/>
        <end position="363"/>
    </location>
</feature>
<dbReference type="PANTHER" id="PTHR23081">
    <property type="entry name" value="RNA POLYMERASE II CTD PHOSPHATASE"/>
    <property type="match status" value="1"/>
</dbReference>
<dbReference type="Pfam" id="PF03031">
    <property type="entry name" value="NIF"/>
    <property type="match status" value="1"/>
</dbReference>
<accession>A0A7J6MSV4</accession>
<dbReference type="SUPFAM" id="SSF56784">
    <property type="entry name" value="HAD-like"/>
    <property type="match status" value="1"/>
</dbReference>
<keyword evidence="3" id="KW-0378">Hydrolase</keyword>
<gene>
    <name evidence="9" type="primary">FCP1</name>
    <name evidence="9" type="ORF">FOL47_009812</name>
</gene>
<keyword evidence="4" id="KW-0539">Nucleus</keyword>
<comment type="subcellular location">
    <subcellularLocation>
        <location evidence="1">Nucleus</location>
    </subcellularLocation>
</comment>
<evidence type="ECO:0000313" key="10">
    <source>
        <dbReference type="Proteomes" id="UP000591131"/>
    </source>
</evidence>
<reference evidence="9 10" key="1">
    <citation type="submission" date="2020-04" db="EMBL/GenBank/DDBJ databases">
        <title>Perkinsus chesapeaki whole genome sequence.</title>
        <authorList>
            <person name="Bogema D.R."/>
        </authorList>
    </citation>
    <scope>NUCLEOTIDE SEQUENCE [LARGE SCALE GENOMIC DNA]</scope>
    <source>
        <strain evidence="9">ATCC PRA-425</strain>
    </source>
</reference>
<evidence type="ECO:0000313" key="9">
    <source>
        <dbReference type="EMBL" id="KAF4674021.1"/>
    </source>
</evidence>
<feature type="region of interest" description="Disordered" evidence="7">
    <location>
        <begin position="1"/>
        <end position="61"/>
    </location>
</feature>
<evidence type="ECO:0000256" key="2">
    <source>
        <dbReference type="ARBA" id="ARBA00013081"/>
    </source>
</evidence>
<dbReference type="InterPro" id="IPR023214">
    <property type="entry name" value="HAD_sf"/>
</dbReference>
<comment type="catalytic activity">
    <reaction evidence="5">
        <text>O-phospho-L-seryl-[protein] + H2O = L-seryl-[protein] + phosphate</text>
        <dbReference type="Rhea" id="RHEA:20629"/>
        <dbReference type="Rhea" id="RHEA-COMP:9863"/>
        <dbReference type="Rhea" id="RHEA-COMP:11604"/>
        <dbReference type="ChEBI" id="CHEBI:15377"/>
        <dbReference type="ChEBI" id="CHEBI:29999"/>
        <dbReference type="ChEBI" id="CHEBI:43474"/>
        <dbReference type="ChEBI" id="CHEBI:83421"/>
        <dbReference type="EC" id="3.1.3.16"/>
    </reaction>
</comment>
<dbReference type="PROSITE" id="PS50969">
    <property type="entry name" value="FCP1"/>
    <property type="match status" value="1"/>
</dbReference>
<comment type="catalytic activity">
    <reaction evidence="6">
        <text>O-phospho-L-threonyl-[protein] + H2O = L-threonyl-[protein] + phosphate</text>
        <dbReference type="Rhea" id="RHEA:47004"/>
        <dbReference type="Rhea" id="RHEA-COMP:11060"/>
        <dbReference type="Rhea" id="RHEA-COMP:11605"/>
        <dbReference type="ChEBI" id="CHEBI:15377"/>
        <dbReference type="ChEBI" id="CHEBI:30013"/>
        <dbReference type="ChEBI" id="CHEBI:43474"/>
        <dbReference type="ChEBI" id="CHEBI:61977"/>
        <dbReference type="EC" id="3.1.3.16"/>
    </reaction>
</comment>
<evidence type="ECO:0000256" key="7">
    <source>
        <dbReference type="SAM" id="MobiDB-lite"/>
    </source>
</evidence>
<organism evidence="9 10">
    <name type="scientific">Perkinsus chesapeaki</name>
    <name type="common">Clam parasite</name>
    <name type="synonym">Perkinsus andrewsi</name>
    <dbReference type="NCBI Taxonomy" id="330153"/>
    <lineage>
        <taxon>Eukaryota</taxon>
        <taxon>Sar</taxon>
        <taxon>Alveolata</taxon>
        <taxon>Perkinsozoa</taxon>
        <taxon>Perkinsea</taxon>
        <taxon>Perkinsida</taxon>
        <taxon>Perkinsidae</taxon>
        <taxon>Perkinsus</taxon>
    </lineage>
</organism>
<keyword evidence="10" id="KW-1185">Reference proteome</keyword>
<dbReference type="SMART" id="SM00577">
    <property type="entry name" value="CPDc"/>
    <property type="match status" value="1"/>
</dbReference>